<dbReference type="PANTHER" id="PTHR47483">
    <property type="entry name" value="BETA-ARABINOFURANOSYLTRANSFERASE RAY1"/>
    <property type="match status" value="1"/>
</dbReference>
<gene>
    <name evidence="2" type="ORF">R1flu_003116</name>
</gene>
<dbReference type="Proteomes" id="UP001605036">
    <property type="component" value="Unassembled WGS sequence"/>
</dbReference>
<sequence length="732" mass="82996">MDYRILWLLWASGVSFLGTAFYASTMMPEIWVSPENLGELLSIGTVSTAREELVMTVLTAPAPFLGEVGDRQKTAVRSWLRLRPCPNVVLLGQHPSLTEFAAGNLHVTAEADIDFSFSGKAMFHGMVQRALRVQSGVVVIIDPGLILLPHVSTVLGSLYELDEDWLLTGLPRTVQNFPYSLGNDWLQSDGVVVEDAKVEAYVEANGIFFIGGVAQVWAWNANQRPLHAGVIPPFIYNRGQHDSWLLGEALASNYRRVIDGTEALNAFRVLDTVASTTSPEDGNEIIRLTEMRGNIQLASNYGSFRVRPSKLTDIPFRLVACGPVPYKKFCLVIRSHHSCLCAALKAPTYFRDEPASRRQGSQQTRGWEFADVFQTTELKSTEIWRSDLSNRSLRGTSWTQKIVMFLIHNFLRRKPKEEVEDCGCNTKPPSRQVLSEKSTSVDFEKIKPMSYTLEFLVKKRANADKVVTLAVVGNSYRDMLMNWVCRLKHLSVSNFLVSAIDDDIYRFAVQQGLPVFKSNSDMNVSRDECHFGTECFQKVTKMKSRTVLRILQLGYHVLFSDVDVHWFQDPLKELMAFGPGHLVAQTDEWNETEPWNQPRRLNSGFYFAWSDNRTIEAFSKIVQHAAASERSEQPSFYDVLCGDEGIYAVGNDLCVEPELNFTVHFLDPAKYPNGAFRRLWERKNVRKVCEAQGCRVLHNNWVSGRKKKLERQFKSGLWEYDSKTRLCLRSLG</sequence>
<name>A0ABD1Y831_9MARC</name>
<keyword evidence="3" id="KW-1185">Reference proteome</keyword>
<protein>
    <recommendedName>
        <fullName evidence="1">Nucleotide-diphospho-sugar transferase domain-containing protein</fullName>
    </recommendedName>
</protein>
<proteinExistence type="predicted"/>
<dbReference type="EMBL" id="JBHFFA010000006">
    <property type="protein sequence ID" value="KAL2622911.1"/>
    <property type="molecule type" value="Genomic_DNA"/>
</dbReference>
<evidence type="ECO:0000259" key="1">
    <source>
        <dbReference type="Pfam" id="PF03407"/>
    </source>
</evidence>
<accession>A0ABD1Y831</accession>
<comment type="caution">
    <text evidence="2">The sequence shown here is derived from an EMBL/GenBank/DDBJ whole genome shotgun (WGS) entry which is preliminary data.</text>
</comment>
<dbReference type="InterPro" id="IPR005069">
    <property type="entry name" value="Nucl-diP-sugar_transferase"/>
</dbReference>
<reference evidence="2 3" key="1">
    <citation type="submission" date="2024-09" db="EMBL/GenBank/DDBJ databases">
        <title>Chromosome-scale assembly of Riccia fluitans.</title>
        <authorList>
            <person name="Paukszto L."/>
            <person name="Sawicki J."/>
            <person name="Karawczyk K."/>
            <person name="Piernik-Szablinska J."/>
            <person name="Szczecinska M."/>
            <person name="Mazdziarz M."/>
        </authorList>
    </citation>
    <scope>NUCLEOTIDE SEQUENCE [LARGE SCALE GENOMIC DNA]</scope>
    <source>
        <strain evidence="2">Rf_01</strain>
        <tissue evidence="2">Aerial parts of the thallus</tissue>
    </source>
</reference>
<organism evidence="2 3">
    <name type="scientific">Riccia fluitans</name>
    <dbReference type="NCBI Taxonomy" id="41844"/>
    <lineage>
        <taxon>Eukaryota</taxon>
        <taxon>Viridiplantae</taxon>
        <taxon>Streptophyta</taxon>
        <taxon>Embryophyta</taxon>
        <taxon>Marchantiophyta</taxon>
        <taxon>Marchantiopsida</taxon>
        <taxon>Marchantiidae</taxon>
        <taxon>Marchantiales</taxon>
        <taxon>Ricciaceae</taxon>
        <taxon>Riccia</taxon>
    </lineage>
</organism>
<dbReference type="PANTHER" id="PTHR47483:SF1">
    <property type="entry name" value="BETA-ARABINOFURANOSYLTRANSFERASE RAY1"/>
    <property type="match status" value="1"/>
</dbReference>
<evidence type="ECO:0000313" key="2">
    <source>
        <dbReference type="EMBL" id="KAL2622911.1"/>
    </source>
</evidence>
<feature type="domain" description="Nucleotide-diphospho-sugar transferase" evidence="1">
    <location>
        <begin position="492"/>
        <end position="711"/>
    </location>
</feature>
<dbReference type="AlphaFoldDB" id="A0ABD1Y831"/>
<evidence type="ECO:0000313" key="3">
    <source>
        <dbReference type="Proteomes" id="UP001605036"/>
    </source>
</evidence>
<dbReference type="Pfam" id="PF03407">
    <property type="entry name" value="Nucleotid_trans"/>
    <property type="match status" value="1"/>
</dbReference>
<dbReference type="InterPro" id="IPR044575">
    <property type="entry name" value="RAY1-like"/>
</dbReference>